<sequence length="63" mass="7234">MTEFSGDRIHKTIWSQEGKGYSVRPQATQAVEYVHNTTLTEMASPSGLSHVWVWECQRLFLAH</sequence>
<reference evidence="1 2" key="1">
    <citation type="journal article" date="2012" name="Eukaryot. Cell">
        <title>Genome sequence of the fungus Glarea lozoyensis: the first genome sequence of a species from the Helotiaceae family.</title>
        <authorList>
            <person name="Youssar L."/>
            <person name="Gruening B.A."/>
            <person name="Erxleben A."/>
            <person name="Guenther S."/>
            <person name="Huettel W."/>
        </authorList>
    </citation>
    <scope>NUCLEOTIDE SEQUENCE [LARGE SCALE GENOMIC DNA]</scope>
    <source>
        <strain evidence="2">ATCC 74030 / MF5533</strain>
    </source>
</reference>
<organism evidence="1 2">
    <name type="scientific">Glarea lozoyensis (strain ATCC 74030 / MF5533)</name>
    <dbReference type="NCBI Taxonomy" id="1104152"/>
    <lineage>
        <taxon>Eukaryota</taxon>
        <taxon>Fungi</taxon>
        <taxon>Dikarya</taxon>
        <taxon>Ascomycota</taxon>
        <taxon>Pezizomycotina</taxon>
        <taxon>Leotiomycetes</taxon>
        <taxon>Helotiales</taxon>
        <taxon>Helotiaceae</taxon>
        <taxon>Glarea</taxon>
    </lineage>
</organism>
<dbReference type="InParanoid" id="H0EVP4"/>
<keyword evidence="2" id="KW-1185">Reference proteome</keyword>
<protein>
    <submittedName>
        <fullName evidence="1">Uncharacterized protein</fullName>
    </submittedName>
</protein>
<gene>
    <name evidence="1" type="ORF">M7I_6845</name>
</gene>
<dbReference type="Proteomes" id="UP000005446">
    <property type="component" value="Unassembled WGS sequence"/>
</dbReference>
<proteinExistence type="predicted"/>
<evidence type="ECO:0000313" key="2">
    <source>
        <dbReference type="Proteomes" id="UP000005446"/>
    </source>
</evidence>
<dbReference type="HOGENOM" id="CLU_2885982_0_0_1"/>
<evidence type="ECO:0000313" key="1">
    <source>
        <dbReference type="EMBL" id="EHK97428.1"/>
    </source>
</evidence>
<name>H0EVP4_GLAL7</name>
<dbReference type="AlphaFoldDB" id="H0EVP4"/>
<accession>H0EVP4</accession>
<comment type="caution">
    <text evidence="1">The sequence shown here is derived from an EMBL/GenBank/DDBJ whole genome shotgun (WGS) entry which is preliminary data.</text>
</comment>
<dbReference type="EMBL" id="AGUE01000195">
    <property type="protein sequence ID" value="EHK97428.1"/>
    <property type="molecule type" value="Genomic_DNA"/>
</dbReference>